<dbReference type="InterPro" id="IPR023584">
    <property type="entry name" value="Ribosome_recyc_fac_dom"/>
</dbReference>
<dbReference type="PANTHER" id="PTHR20982">
    <property type="entry name" value="RIBOSOME RECYCLING FACTOR"/>
    <property type="match status" value="1"/>
</dbReference>
<dbReference type="Pfam" id="PF01765">
    <property type="entry name" value="RRF"/>
    <property type="match status" value="1"/>
</dbReference>
<protein>
    <recommendedName>
        <fullName evidence="4">Ribosome recycling factor domain-containing protein</fullName>
    </recommendedName>
</protein>
<gene>
    <name evidence="5" type="ORF">LCGC14_2889340</name>
</gene>
<dbReference type="InterPro" id="IPR002661">
    <property type="entry name" value="Ribosome_recyc_fac"/>
</dbReference>
<dbReference type="FunFam" id="3.30.1360.40:FF:000001">
    <property type="entry name" value="Ribosome-recycling factor"/>
    <property type="match status" value="1"/>
</dbReference>
<dbReference type="NCBIfam" id="TIGR00496">
    <property type="entry name" value="frr"/>
    <property type="match status" value="1"/>
</dbReference>
<reference evidence="5" key="1">
    <citation type="journal article" date="2015" name="Nature">
        <title>Complex archaea that bridge the gap between prokaryotes and eukaryotes.</title>
        <authorList>
            <person name="Spang A."/>
            <person name="Saw J.H."/>
            <person name="Jorgensen S.L."/>
            <person name="Zaremba-Niedzwiedzka K."/>
            <person name="Martijn J."/>
            <person name="Lind A.E."/>
            <person name="van Eijk R."/>
            <person name="Schleper C."/>
            <person name="Guy L."/>
            <person name="Ettema T.J."/>
        </authorList>
    </citation>
    <scope>NUCLEOTIDE SEQUENCE</scope>
</reference>
<dbReference type="EMBL" id="LAZR01056581">
    <property type="protein sequence ID" value="KKK73885.1"/>
    <property type="molecule type" value="Genomic_DNA"/>
</dbReference>
<sequence>MDKILLNVEEKMEAGLDYLHMEFRGIRTGRASAGLVDHIKVEYYGSPTDIRQLATISTLEANMIVIKPFDPTSLKDIERAIQASDLGITPNSDGKVIRLAIPSLSIERRNQLAAQVKKMAEASRVTVRNARRDGNKETDKKQKASELTEDETKKGKDDVQKLTDQYEKKITELLKTKTQEIQET</sequence>
<dbReference type="HAMAP" id="MF_00040">
    <property type="entry name" value="RRF"/>
    <property type="match status" value="1"/>
</dbReference>
<dbReference type="GO" id="GO:0006412">
    <property type="term" value="P:translation"/>
    <property type="evidence" value="ECO:0007669"/>
    <property type="project" value="UniProtKB-KW"/>
</dbReference>
<dbReference type="SUPFAM" id="SSF55194">
    <property type="entry name" value="Ribosome recycling factor, RRF"/>
    <property type="match status" value="1"/>
</dbReference>
<keyword evidence="2" id="KW-0648">Protein biosynthesis</keyword>
<comment type="similarity">
    <text evidence="1">Belongs to the RRF family.</text>
</comment>
<dbReference type="CDD" id="cd00520">
    <property type="entry name" value="RRF"/>
    <property type="match status" value="1"/>
</dbReference>
<evidence type="ECO:0000256" key="1">
    <source>
        <dbReference type="ARBA" id="ARBA00005912"/>
    </source>
</evidence>
<proteinExistence type="inferred from homology"/>
<dbReference type="GO" id="GO:0043023">
    <property type="term" value="F:ribosomal large subunit binding"/>
    <property type="evidence" value="ECO:0007669"/>
    <property type="project" value="TreeGrafter"/>
</dbReference>
<organism evidence="5">
    <name type="scientific">marine sediment metagenome</name>
    <dbReference type="NCBI Taxonomy" id="412755"/>
    <lineage>
        <taxon>unclassified sequences</taxon>
        <taxon>metagenomes</taxon>
        <taxon>ecological metagenomes</taxon>
    </lineage>
</organism>
<evidence type="ECO:0000256" key="3">
    <source>
        <dbReference type="SAM" id="MobiDB-lite"/>
    </source>
</evidence>
<dbReference type="AlphaFoldDB" id="A0A0F8YJL9"/>
<dbReference type="InterPro" id="IPR036191">
    <property type="entry name" value="RRF_sf"/>
</dbReference>
<feature type="domain" description="Ribosome recycling factor" evidence="4">
    <location>
        <begin position="21"/>
        <end position="181"/>
    </location>
</feature>
<evidence type="ECO:0000259" key="4">
    <source>
        <dbReference type="Pfam" id="PF01765"/>
    </source>
</evidence>
<dbReference type="Gene3D" id="3.30.1360.40">
    <property type="match status" value="1"/>
</dbReference>
<feature type="region of interest" description="Disordered" evidence="3">
    <location>
        <begin position="123"/>
        <end position="162"/>
    </location>
</feature>
<feature type="compositionally biased region" description="Basic and acidic residues" evidence="3">
    <location>
        <begin position="130"/>
        <end position="162"/>
    </location>
</feature>
<name>A0A0F8YJL9_9ZZZZ</name>
<accession>A0A0F8YJL9</accession>
<evidence type="ECO:0000313" key="5">
    <source>
        <dbReference type="EMBL" id="KKK73885.1"/>
    </source>
</evidence>
<dbReference type="Gene3D" id="1.10.132.20">
    <property type="entry name" value="Ribosome-recycling factor"/>
    <property type="match status" value="1"/>
</dbReference>
<comment type="caution">
    <text evidence="5">The sequence shown here is derived from an EMBL/GenBank/DDBJ whole genome shotgun (WGS) entry which is preliminary data.</text>
</comment>
<dbReference type="PANTHER" id="PTHR20982:SF3">
    <property type="entry name" value="MITOCHONDRIAL RIBOSOME RECYCLING FACTOR PSEUDO 1"/>
    <property type="match status" value="1"/>
</dbReference>
<evidence type="ECO:0000256" key="2">
    <source>
        <dbReference type="ARBA" id="ARBA00022917"/>
    </source>
</evidence>